<name>A0A2M6YTV9_9BACT</name>
<protein>
    <submittedName>
        <fullName evidence="1">Uncharacterized protein</fullName>
    </submittedName>
</protein>
<gene>
    <name evidence="1" type="ORF">COT02_03450</name>
</gene>
<comment type="caution">
    <text evidence="1">The sequence shown here is derived from an EMBL/GenBank/DDBJ whole genome shotgun (WGS) entry which is preliminary data.</text>
</comment>
<dbReference type="Proteomes" id="UP000230184">
    <property type="component" value="Unassembled WGS sequence"/>
</dbReference>
<evidence type="ECO:0000313" key="2">
    <source>
        <dbReference type="Proteomes" id="UP000230184"/>
    </source>
</evidence>
<sequence>APLKLAKEINEIKTVKLPAKSYILSTSKEDTAWLMGYTDNKIIAWDFGPESSLLSQNQWQEFYQTSDQSTYINLLEKLPKPLCIYISNKYKWNFINLTSLPTIKKISDNFYCY</sequence>
<accession>A0A2M6YTV9</accession>
<organism evidence="1 2">
    <name type="scientific">Candidatus Roizmanbacteria bacterium CG07_land_8_20_14_0_80_34_15</name>
    <dbReference type="NCBI Taxonomy" id="1974849"/>
    <lineage>
        <taxon>Bacteria</taxon>
        <taxon>Candidatus Roizmaniibacteriota</taxon>
    </lineage>
</organism>
<dbReference type="EMBL" id="PEWY01000100">
    <property type="protein sequence ID" value="PIU36929.1"/>
    <property type="molecule type" value="Genomic_DNA"/>
</dbReference>
<dbReference type="AlphaFoldDB" id="A0A2M6YTV9"/>
<evidence type="ECO:0000313" key="1">
    <source>
        <dbReference type="EMBL" id="PIU36929.1"/>
    </source>
</evidence>
<proteinExistence type="predicted"/>
<reference evidence="2" key="1">
    <citation type="submission" date="2017-09" db="EMBL/GenBank/DDBJ databases">
        <title>Depth-based differentiation of microbial function through sediment-hosted aquifers and enrichment of novel symbionts in the deep terrestrial subsurface.</title>
        <authorList>
            <person name="Probst A.J."/>
            <person name="Ladd B."/>
            <person name="Jarett J.K."/>
            <person name="Geller-Mcgrath D.E."/>
            <person name="Sieber C.M.K."/>
            <person name="Emerson J.B."/>
            <person name="Anantharaman K."/>
            <person name="Thomas B.C."/>
            <person name="Malmstrom R."/>
            <person name="Stieglmeier M."/>
            <person name="Klingl A."/>
            <person name="Woyke T."/>
            <person name="Ryan C.M."/>
            <person name="Banfield J.F."/>
        </authorList>
    </citation>
    <scope>NUCLEOTIDE SEQUENCE [LARGE SCALE GENOMIC DNA]</scope>
</reference>
<feature type="non-terminal residue" evidence="1">
    <location>
        <position position="1"/>
    </location>
</feature>